<comment type="caution">
    <text evidence="2">The sequence shown here is derived from an EMBL/GenBank/DDBJ whole genome shotgun (WGS) entry which is preliminary data.</text>
</comment>
<name>A0AAD7BEG9_9AGAR</name>
<feature type="compositionally biased region" description="Low complexity" evidence="1">
    <location>
        <begin position="119"/>
        <end position="128"/>
    </location>
</feature>
<organism evidence="2 3">
    <name type="scientific">Roridomyces roridus</name>
    <dbReference type="NCBI Taxonomy" id="1738132"/>
    <lineage>
        <taxon>Eukaryota</taxon>
        <taxon>Fungi</taxon>
        <taxon>Dikarya</taxon>
        <taxon>Basidiomycota</taxon>
        <taxon>Agaricomycotina</taxon>
        <taxon>Agaricomycetes</taxon>
        <taxon>Agaricomycetidae</taxon>
        <taxon>Agaricales</taxon>
        <taxon>Marasmiineae</taxon>
        <taxon>Mycenaceae</taxon>
        <taxon>Roridomyces</taxon>
    </lineage>
</organism>
<protein>
    <submittedName>
        <fullName evidence="2">Uncharacterized protein</fullName>
    </submittedName>
</protein>
<evidence type="ECO:0000256" key="1">
    <source>
        <dbReference type="SAM" id="MobiDB-lite"/>
    </source>
</evidence>
<proteinExistence type="predicted"/>
<dbReference type="EMBL" id="JARKIF010000019">
    <property type="protein sequence ID" value="KAJ7618536.1"/>
    <property type="molecule type" value="Genomic_DNA"/>
</dbReference>
<evidence type="ECO:0000313" key="3">
    <source>
        <dbReference type="Proteomes" id="UP001221142"/>
    </source>
</evidence>
<dbReference type="AlphaFoldDB" id="A0AAD7BEG9"/>
<reference evidence="2" key="1">
    <citation type="submission" date="2023-03" db="EMBL/GenBank/DDBJ databases">
        <title>Massive genome expansion in bonnet fungi (Mycena s.s.) driven by repeated elements and novel gene families across ecological guilds.</title>
        <authorList>
            <consortium name="Lawrence Berkeley National Laboratory"/>
            <person name="Harder C.B."/>
            <person name="Miyauchi S."/>
            <person name="Viragh M."/>
            <person name="Kuo A."/>
            <person name="Thoen E."/>
            <person name="Andreopoulos B."/>
            <person name="Lu D."/>
            <person name="Skrede I."/>
            <person name="Drula E."/>
            <person name="Henrissat B."/>
            <person name="Morin E."/>
            <person name="Kohler A."/>
            <person name="Barry K."/>
            <person name="LaButti K."/>
            <person name="Morin E."/>
            <person name="Salamov A."/>
            <person name="Lipzen A."/>
            <person name="Mereny Z."/>
            <person name="Hegedus B."/>
            <person name="Baldrian P."/>
            <person name="Stursova M."/>
            <person name="Weitz H."/>
            <person name="Taylor A."/>
            <person name="Grigoriev I.V."/>
            <person name="Nagy L.G."/>
            <person name="Martin F."/>
            <person name="Kauserud H."/>
        </authorList>
    </citation>
    <scope>NUCLEOTIDE SEQUENCE</scope>
    <source>
        <strain evidence="2">9284</strain>
    </source>
</reference>
<dbReference type="Proteomes" id="UP001221142">
    <property type="component" value="Unassembled WGS sequence"/>
</dbReference>
<feature type="region of interest" description="Disordered" evidence="1">
    <location>
        <begin position="105"/>
        <end position="135"/>
    </location>
</feature>
<evidence type="ECO:0000313" key="2">
    <source>
        <dbReference type="EMBL" id="KAJ7618536.1"/>
    </source>
</evidence>
<accession>A0AAD7BEG9</accession>
<sequence>MVARLLEKLARPRDLIFDGFYPIVLTLELLHGILALHVQYTDLAARHAAKKHSIVHSTPSAHHLPIHNNIYVSSALDTHVENRAEQTIGDEASFALAPGCGRGSADSMLRPGNLRHTTSRSSQRQSQQGTSLTECRLQSTTQSYRTFSELGASPILNNAVPIILDGFARNYGCLLDPPVPTLDCKARRAWRRLPAAPFLDHGSHRLDKLHSHSRDIDLWNTTSSAICSITRRSSARSPVSLRRSVACTSLRRPSPRLLNVDDATSRDLLVKGELGVGILCEQLFGNEVSLVLRMTNSELGRGRHGGDWRNVARISKNSRHD</sequence>
<keyword evidence="3" id="KW-1185">Reference proteome</keyword>
<gene>
    <name evidence="2" type="ORF">FB45DRAFT_1096989</name>
</gene>